<dbReference type="Gene3D" id="1.10.720.30">
    <property type="entry name" value="SAP domain"/>
    <property type="match status" value="1"/>
</dbReference>
<dbReference type="EMBL" id="MRZV01000043">
    <property type="protein sequence ID" value="PIK60998.1"/>
    <property type="molecule type" value="Genomic_DNA"/>
</dbReference>
<dbReference type="OrthoDB" id="10035901at2759"/>
<dbReference type="Pfam" id="PF02037">
    <property type="entry name" value="SAP"/>
    <property type="match status" value="1"/>
</dbReference>
<dbReference type="PANTHER" id="PTHR47526:SF3">
    <property type="entry name" value="PHD-TYPE DOMAIN-CONTAINING PROTEIN"/>
    <property type="match status" value="1"/>
</dbReference>
<dbReference type="SMART" id="SM00513">
    <property type="entry name" value="SAP"/>
    <property type="match status" value="1"/>
</dbReference>
<evidence type="ECO:0000259" key="1">
    <source>
        <dbReference type="SMART" id="SM00513"/>
    </source>
</evidence>
<organism evidence="2 3">
    <name type="scientific">Stichopus japonicus</name>
    <name type="common">Sea cucumber</name>
    <dbReference type="NCBI Taxonomy" id="307972"/>
    <lineage>
        <taxon>Eukaryota</taxon>
        <taxon>Metazoa</taxon>
        <taxon>Echinodermata</taxon>
        <taxon>Eleutherozoa</taxon>
        <taxon>Echinozoa</taxon>
        <taxon>Holothuroidea</taxon>
        <taxon>Aspidochirotacea</taxon>
        <taxon>Aspidochirotida</taxon>
        <taxon>Stichopodidae</taxon>
        <taxon>Apostichopus</taxon>
    </lineage>
</organism>
<protein>
    <recommendedName>
        <fullName evidence="1">SAP domain-containing protein</fullName>
    </recommendedName>
</protein>
<reference evidence="2 3" key="1">
    <citation type="journal article" date="2017" name="PLoS Biol.">
        <title>The sea cucumber genome provides insights into morphological evolution and visceral regeneration.</title>
        <authorList>
            <person name="Zhang X."/>
            <person name="Sun L."/>
            <person name="Yuan J."/>
            <person name="Sun Y."/>
            <person name="Gao Y."/>
            <person name="Zhang L."/>
            <person name="Li S."/>
            <person name="Dai H."/>
            <person name="Hamel J.F."/>
            <person name="Liu C."/>
            <person name="Yu Y."/>
            <person name="Liu S."/>
            <person name="Lin W."/>
            <person name="Guo K."/>
            <person name="Jin S."/>
            <person name="Xu P."/>
            <person name="Storey K.B."/>
            <person name="Huan P."/>
            <person name="Zhang T."/>
            <person name="Zhou Y."/>
            <person name="Zhang J."/>
            <person name="Lin C."/>
            <person name="Li X."/>
            <person name="Xing L."/>
            <person name="Huo D."/>
            <person name="Sun M."/>
            <person name="Wang L."/>
            <person name="Mercier A."/>
            <person name="Li F."/>
            <person name="Yang H."/>
            <person name="Xiang J."/>
        </authorList>
    </citation>
    <scope>NUCLEOTIDE SEQUENCE [LARGE SCALE GENOMIC DNA]</scope>
    <source>
        <strain evidence="2">Shaxun</strain>
        <tissue evidence="2">Muscle</tissue>
    </source>
</reference>
<dbReference type="SUPFAM" id="SSF68906">
    <property type="entry name" value="SAP domain"/>
    <property type="match status" value="1"/>
</dbReference>
<proteinExistence type="predicted"/>
<sequence length="274" mass="31456">MEIPTTIDEFKMWKVERLKQFLKKRNLKVSGRKDELVALAYAAVHMNIPQVTDAREEKATDYSAILNVENEVLPDPFKDLENGWEGEDSVRKWPPCMYFDIAQYLSNIDNVELCQRLMSDYKEGKAYSYLESGWLGEMFYHVINEKSKFCLLKAECRPSQRINNIPWQAWICLEKLTGRSFVDIAPVLLGLDLPATILELCSSRWTWPGGLESPSSLSQKNSAHGTGMVQRKYRTWLGVNLISQNMVYSHLSTLWSDNSSTPLTNGTSCQIWID</sequence>
<dbReference type="PANTHER" id="PTHR47526">
    <property type="entry name" value="ATP-DEPENDENT DNA HELICASE"/>
    <property type="match status" value="1"/>
</dbReference>
<dbReference type="InterPro" id="IPR036361">
    <property type="entry name" value="SAP_dom_sf"/>
</dbReference>
<dbReference type="Proteomes" id="UP000230750">
    <property type="component" value="Unassembled WGS sequence"/>
</dbReference>
<comment type="caution">
    <text evidence="2">The sequence shown here is derived from an EMBL/GenBank/DDBJ whole genome shotgun (WGS) entry which is preliminary data.</text>
</comment>
<keyword evidence="3" id="KW-1185">Reference proteome</keyword>
<name>A0A2G8LL54_STIJA</name>
<feature type="domain" description="SAP" evidence="1">
    <location>
        <begin position="10"/>
        <end position="44"/>
    </location>
</feature>
<evidence type="ECO:0000313" key="3">
    <source>
        <dbReference type="Proteomes" id="UP000230750"/>
    </source>
</evidence>
<gene>
    <name evidence="2" type="ORF">BSL78_02049</name>
</gene>
<dbReference type="InterPro" id="IPR003034">
    <property type="entry name" value="SAP_dom"/>
</dbReference>
<evidence type="ECO:0000313" key="2">
    <source>
        <dbReference type="EMBL" id="PIK60998.1"/>
    </source>
</evidence>
<dbReference type="AlphaFoldDB" id="A0A2G8LL54"/>
<accession>A0A2G8LL54</accession>